<feature type="region of interest" description="Disordered" evidence="1">
    <location>
        <begin position="58"/>
        <end position="87"/>
    </location>
</feature>
<feature type="compositionally biased region" description="Basic and acidic residues" evidence="1">
    <location>
        <begin position="123"/>
        <end position="137"/>
    </location>
</feature>
<feature type="region of interest" description="Disordered" evidence="1">
    <location>
        <begin position="732"/>
        <end position="794"/>
    </location>
</feature>
<evidence type="ECO:0000256" key="1">
    <source>
        <dbReference type="SAM" id="MobiDB-lite"/>
    </source>
</evidence>
<protein>
    <submittedName>
        <fullName evidence="2">Unannotated protein</fullName>
    </submittedName>
</protein>
<dbReference type="EMBL" id="CAFBNE010000004">
    <property type="protein sequence ID" value="CAB4930141.1"/>
    <property type="molecule type" value="Genomic_DNA"/>
</dbReference>
<proteinExistence type="predicted"/>
<name>A0A6J7IHC7_9ZZZZ</name>
<reference evidence="2" key="1">
    <citation type="submission" date="2020-05" db="EMBL/GenBank/DDBJ databases">
        <authorList>
            <person name="Chiriac C."/>
            <person name="Salcher M."/>
            <person name="Ghai R."/>
            <person name="Kavagutti S V."/>
        </authorList>
    </citation>
    <scope>NUCLEOTIDE SEQUENCE</scope>
</reference>
<sequence>MLRGLRWSGGCVPKGHRDLLRTSPVAVGVGLYADGVSDSIHEEERVLLPMLNAEQDHQVDDQEGGDPDGQFQRESAANGVQAPGQARDRPPLIAEAGADANANAEDGEAPGGVDQEPPIQRPEGFRPDVTDNPEGLRDVTKKMGKWDRLAEVGQTLQGQGNAARMRGDHRYGAAAAHGVGRFALSVGTGASAIAGAPAAMTAVGLGSAFAAPVLMGAKAAIGNTLQVAGQTADFIADNRREALDPKGEARQQVLTDLANRHDFGQDSSQELTEDEAAAKTRVAEVDAKGVRFEKNDQAKRVFEGRKRRTGGRLAENAAMSVIKSPWTVLKGLGKSIGGLGKKIWTGTSSWWHGKGKWHNRKGARRARGQAEIERLTAAKEAQANNNVPGGIEAGEAAAPAAPKPWGMWGAEHGIRHGVRAERAAAGQGGGIGLKDSKILSIGDRQRFKALERDVVQGTDKFKSVENKAIEEGYKSIIASGQAAMDLDRPMPIGNIKDHFAPNQESAVPGALEGLSAVGKYGNDGLKAMKSALPAASMVGTAIGGAGGQGVADVANAALGGIKSANAVTTIPELPLLPIAFEGLKTAADVGQTAFQAAHRDDDPLANASRERQGLTDMRQMLAAQRAMRRAERGEGGDAPQGVAADRTPRSGRLFRAAGRMVLANQKLVKAQAKTGITSLNEYTGQQSNFIASGQMSAEGPLVGSRLAGLGSSLARRFGGRRAAPADLQDLNAENEQLPPPQGAEVEQDVQDQQQEGVGGESEPDQKPDERQIPAALFDVEKPQPIAGISDGDANLTDADLQMARAMKMNGRSEE</sequence>
<organism evidence="2">
    <name type="scientific">freshwater metagenome</name>
    <dbReference type="NCBI Taxonomy" id="449393"/>
    <lineage>
        <taxon>unclassified sequences</taxon>
        <taxon>metagenomes</taxon>
        <taxon>ecological metagenomes</taxon>
    </lineage>
</organism>
<accession>A0A6J7IHC7</accession>
<dbReference type="AlphaFoldDB" id="A0A6J7IHC7"/>
<feature type="region of interest" description="Disordered" evidence="1">
    <location>
        <begin position="102"/>
        <end position="137"/>
    </location>
</feature>
<gene>
    <name evidence="2" type="ORF">UFOPK3772_00197</name>
</gene>
<evidence type="ECO:0000313" key="2">
    <source>
        <dbReference type="EMBL" id="CAB4930141.1"/>
    </source>
</evidence>